<evidence type="ECO:0000313" key="3">
    <source>
        <dbReference type="Proteomes" id="UP001305521"/>
    </source>
</evidence>
<dbReference type="RefSeq" id="WP_318649470.1">
    <property type="nucleotide sequence ID" value="NZ_CP137852.1"/>
</dbReference>
<evidence type="ECO:0008006" key="4">
    <source>
        <dbReference type="Google" id="ProtNLM"/>
    </source>
</evidence>
<protein>
    <recommendedName>
        <fullName evidence="4">Branched-chain amino acid transport protein (AzlD)</fullName>
    </recommendedName>
</protein>
<keyword evidence="1" id="KW-1133">Transmembrane helix</keyword>
<dbReference type="Proteomes" id="UP001305521">
    <property type="component" value="Chromosome"/>
</dbReference>
<organism evidence="2 3">
    <name type="scientific">Sediminicoccus rosea</name>
    <dbReference type="NCBI Taxonomy" id="1225128"/>
    <lineage>
        <taxon>Bacteria</taxon>
        <taxon>Pseudomonadati</taxon>
        <taxon>Pseudomonadota</taxon>
        <taxon>Alphaproteobacteria</taxon>
        <taxon>Acetobacterales</taxon>
        <taxon>Roseomonadaceae</taxon>
        <taxon>Sediminicoccus</taxon>
    </lineage>
</organism>
<gene>
    <name evidence="2" type="ORF">R9Z33_01175</name>
</gene>
<proteinExistence type="predicted"/>
<evidence type="ECO:0000256" key="1">
    <source>
        <dbReference type="SAM" id="Phobius"/>
    </source>
</evidence>
<keyword evidence="1" id="KW-0472">Membrane</keyword>
<keyword evidence="1" id="KW-0812">Transmembrane</keyword>
<sequence>MSAELKAALLYVLAAFGLGFLLGPLREFVLVPRIGRVAALLVELPLMLGFCAWVAPRILRRCAVPPGIARLRMGFAALSFLLALEFFTGVTLRGWNLREWLADFATPPGLVTLLAYLAFALIPRWVRTP</sequence>
<feature type="transmembrane region" description="Helical" evidence="1">
    <location>
        <begin position="71"/>
        <end position="92"/>
    </location>
</feature>
<dbReference type="EMBL" id="CP137852">
    <property type="protein sequence ID" value="WPB85499.1"/>
    <property type="molecule type" value="Genomic_DNA"/>
</dbReference>
<evidence type="ECO:0000313" key="2">
    <source>
        <dbReference type="EMBL" id="WPB85499.1"/>
    </source>
</evidence>
<feature type="transmembrane region" description="Helical" evidence="1">
    <location>
        <begin position="7"/>
        <end position="25"/>
    </location>
</feature>
<reference evidence="2 3" key="1">
    <citation type="submission" date="2023-11" db="EMBL/GenBank/DDBJ databases">
        <title>Arctic aerobic anoxygenic photoheterotroph Sediminicoccus rosea KRV36 adapts its photosynthesis to long days of polar summer.</title>
        <authorList>
            <person name="Tomasch J."/>
            <person name="Kopejtka K."/>
            <person name="Bily T."/>
            <person name="Gardiner A.T."/>
            <person name="Gardian Z."/>
            <person name="Shivaramu S."/>
            <person name="Koblizek M."/>
            <person name="Engelhardt F."/>
            <person name="Kaftan D."/>
        </authorList>
    </citation>
    <scope>NUCLEOTIDE SEQUENCE [LARGE SCALE GENOMIC DNA]</scope>
    <source>
        <strain evidence="2 3">R-30</strain>
    </source>
</reference>
<name>A0ABZ0PIF6_9PROT</name>
<feature type="transmembrane region" description="Helical" evidence="1">
    <location>
        <begin position="37"/>
        <end position="59"/>
    </location>
</feature>
<keyword evidence="3" id="KW-1185">Reference proteome</keyword>
<accession>A0ABZ0PIF6</accession>
<feature type="transmembrane region" description="Helical" evidence="1">
    <location>
        <begin position="104"/>
        <end position="126"/>
    </location>
</feature>